<dbReference type="Proteomes" id="UP000652427">
    <property type="component" value="Unassembled WGS sequence"/>
</dbReference>
<proteinExistence type="predicted"/>
<evidence type="ECO:0000313" key="1">
    <source>
        <dbReference type="EMBL" id="NVD28179.1"/>
    </source>
</evidence>
<evidence type="ECO:0008006" key="3">
    <source>
        <dbReference type="Google" id="ProtNLM"/>
    </source>
</evidence>
<keyword evidence="2" id="KW-1185">Reference proteome</keyword>
<evidence type="ECO:0000313" key="2">
    <source>
        <dbReference type="Proteomes" id="UP000652427"/>
    </source>
</evidence>
<organism evidence="1 2">
    <name type="scientific">Parasphingorhabdus flavimaris</name>
    <dbReference type="NCBI Taxonomy" id="266812"/>
    <lineage>
        <taxon>Bacteria</taxon>
        <taxon>Pseudomonadati</taxon>
        <taxon>Pseudomonadota</taxon>
        <taxon>Alphaproteobacteria</taxon>
        <taxon>Sphingomonadales</taxon>
        <taxon>Sphingomonadaceae</taxon>
        <taxon>Parasphingorhabdus</taxon>
    </lineage>
</organism>
<gene>
    <name evidence="1" type="ORF">HUO14_09710</name>
</gene>
<comment type="caution">
    <text evidence="1">The sequence shown here is derived from an EMBL/GenBank/DDBJ whole genome shotgun (WGS) entry which is preliminary data.</text>
</comment>
<protein>
    <recommendedName>
        <fullName evidence="3">TonB C-terminal domain-containing protein</fullName>
    </recommendedName>
</protein>
<reference evidence="1 2" key="1">
    <citation type="submission" date="2020-06" db="EMBL/GenBank/DDBJ databases">
        <authorList>
            <person name="Kim S.-J."/>
            <person name="Park S.-J."/>
        </authorList>
    </citation>
    <scope>NUCLEOTIDE SEQUENCE [LARGE SCALE GENOMIC DNA]</scope>
    <source>
        <strain evidence="1 2">SW-151</strain>
    </source>
</reference>
<accession>A0ABX2N3D2</accession>
<name>A0ABX2N3D2_9SPHN</name>
<dbReference type="EMBL" id="JABWMH010000003">
    <property type="protein sequence ID" value="NVD28179.1"/>
    <property type="molecule type" value="Genomic_DNA"/>
</dbReference>
<sequence>MINILATILLSGAFASADDIEIKELSSDFYNLELAQFTKKLPVLERHERQAERIAKKADCKLTSDIGWVHARVDVALEVSPQGRVTKVVPVDTGCRQLETYVIQHLTKFAGHDGAVKRSGDQKWYRQAITFRWPE</sequence>
<dbReference type="RefSeq" id="WP_176279711.1">
    <property type="nucleotide sequence ID" value="NZ_JABWMH010000003.1"/>
</dbReference>